<keyword evidence="12" id="KW-1185">Reference proteome</keyword>
<dbReference type="Pfam" id="PF17877">
    <property type="entry name" value="Dis3l2_C_term"/>
    <property type="match status" value="1"/>
</dbReference>
<feature type="compositionally biased region" description="Basic residues" evidence="9">
    <location>
        <begin position="44"/>
        <end position="55"/>
    </location>
</feature>
<feature type="region of interest" description="Disordered" evidence="9">
    <location>
        <begin position="42"/>
        <end position="112"/>
    </location>
</feature>
<comment type="subcellular location">
    <subcellularLocation>
        <location evidence="8">Cytoplasm</location>
    </subcellularLocation>
    <subcellularLocation>
        <location evidence="8">Cytoplasm</location>
        <location evidence="8">P-body</location>
    </subcellularLocation>
</comment>
<organism evidence="11 12">
    <name type="scientific">Caerostris darwini</name>
    <dbReference type="NCBI Taxonomy" id="1538125"/>
    <lineage>
        <taxon>Eukaryota</taxon>
        <taxon>Metazoa</taxon>
        <taxon>Ecdysozoa</taxon>
        <taxon>Arthropoda</taxon>
        <taxon>Chelicerata</taxon>
        <taxon>Arachnida</taxon>
        <taxon>Araneae</taxon>
        <taxon>Araneomorphae</taxon>
        <taxon>Entelegynae</taxon>
        <taxon>Araneoidea</taxon>
        <taxon>Araneidae</taxon>
        <taxon>Caerostris</taxon>
    </lineage>
</organism>
<evidence type="ECO:0000256" key="3">
    <source>
        <dbReference type="ARBA" id="ARBA00022723"/>
    </source>
</evidence>
<keyword evidence="5 8" id="KW-0269">Exonuclease</keyword>
<evidence type="ECO:0000256" key="7">
    <source>
        <dbReference type="ARBA" id="ARBA00022884"/>
    </source>
</evidence>
<name>A0AAV4UEW2_9ARAC</name>
<evidence type="ECO:0000256" key="8">
    <source>
        <dbReference type="HAMAP-Rule" id="MF_03045"/>
    </source>
</evidence>
<dbReference type="GO" id="GO:0008266">
    <property type="term" value="F:poly(U) RNA binding"/>
    <property type="evidence" value="ECO:0007669"/>
    <property type="project" value="UniProtKB-ARBA"/>
</dbReference>
<dbReference type="Gene3D" id="2.40.50.690">
    <property type="match status" value="1"/>
</dbReference>
<dbReference type="Gene3D" id="2.40.50.700">
    <property type="match status" value="1"/>
</dbReference>
<feature type="binding site" evidence="8">
    <location>
        <position position="858"/>
    </location>
    <ligand>
        <name>Mg(2+)</name>
        <dbReference type="ChEBI" id="CHEBI:18420"/>
    </ligand>
</feature>
<dbReference type="Proteomes" id="UP001054837">
    <property type="component" value="Unassembled WGS sequence"/>
</dbReference>
<keyword evidence="6 8" id="KW-0460">Magnesium</keyword>
<dbReference type="SUPFAM" id="SSF50249">
    <property type="entry name" value="Nucleic acid-binding proteins"/>
    <property type="match status" value="3"/>
</dbReference>
<dbReference type="Pfam" id="PF17849">
    <property type="entry name" value="OB_Dis3"/>
    <property type="match status" value="1"/>
</dbReference>
<evidence type="ECO:0000256" key="2">
    <source>
        <dbReference type="ARBA" id="ARBA00022722"/>
    </source>
</evidence>
<comment type="similarity">
    <text evidence="8">Belongs to the RNR ribonuclease family. DIS3L2 subfamily.</text>
</comment>
<dbReference type="EC" id="3.1.13.-" evidence="8"/>
<evidence type="ECO:0000256" key="6">
    <source>
        <dbReference type="ARBA" id="ARBA00022842"/>
    </source>
</evidence>
<keyword evidence="8" id="KW-0464">Manganese</keyword>
<evidence type="ECO:0000313" key="11">
    <source>
        <dbReference type="EMBL" id="GIY56319.1"/>
    </source>
</evidence>
<dbReference type="EMBL" id="BPLQ01011187">
    <property type="protein sequence ID" value="GIY56319.1"/>
    <property type="molecule type" value="Genomic_DNA"/>
</dbReference>
<feature type="compositionally biased region" description="Polar residues" evidence="9">
    <location>
        <begin position="396"/>
        <end position="408"/>
    </location>
</feature>
<feature type="compositionally biased region" description="Polar residues" evidence="9">
    <location>
        <begin position="306"/>
        <end position="316"/>
    </location>
</feature>
<feature type="binding site" evidence="8">
    <location>
        <position position="849"/>
    </location>
    <ligand>
        <name>Mg(2+)</name>
        <dbReference type="ChEBI" id="CHEBI:18420"/>
    </ligand>
</feature>
<dbReference type="GO" id="GO:0000932">
    <property type="term" value="C:P-body"/>
    <property type="evidence" value="ECO:0007669"/>
    <property type="project" value="UniProtKB-SubCell"/>
</dbReference>
<dbReference type="InterPro" id="IPR001900">
    <property type="entry name" value="RNase_II/R"/>
</dbReference>
<feature type="region of interest" description="Disordered" evidence="9">
    <location>
        <begin position="297"/>
        <end position="319"/>
    </location>
</feature>
<comment type="cofactor">
    <cofactor evidence="8">
        <name>Mg(2+)</name>
        <dbReference type="ChEBI" id="CHEBI:18420"/>
    </cofactor>
    <cofactor evidence="8">
        <name>Mn(2+)</name>
        <dbReference type="ChEBI" id="CHEBI:29035"/>
    </cofactor>
</comment>
<evidence type="ECO:0000259" key="10">
    <source>
        <dbReference type="SMART" id="SM00955"/>
    </source>
</evidence>
<dbReference type="PROSITE" id="PS01175">
    <property type="entry name" value="RIBONUCLEASE_II"/>
    <property type="match status" value="1"/>
</dbReference>
<dbReference type="GO" id="GO:0000175">
    <property type="term" value="F:3'-5'-RNA exonuclease activity"/>
    <property type="evidence" value="ECO:0007669"/>
    <property type="project" value="UniProtKB-UniRule"/>
</dbReference>
<evidence type="ECO:0000256" key="1">
    <source>
        <dbReference type="ARBA" id="ARBA00022490"/>
    </source>
</evidence>
<dbReference type="GO" id="GO:0000956">
    <property type="term" value="P:nuclear-transcribed mRNA catabolic process"/>
    <property type="evidence" value="ECO:0007669"/>
    <property type="project" value="UniProtKB-UniRule"/>
</dbReference>
<evidence type="ECO:0000313" key="12">
    <source>
        <dbReference type="Proteomes" id="UP001054837"/>
    </source>
</evidence>
<gene>
    <name evidence="11" type="primary">dis3l2</name>
    <name evidence="11" type="ORF">CDAR_25461</name>
</gene>
<keyword evidence="1 8" id="KW-0963">Cytoplasm</keyword>
<dbReference type="InterPro" id="IPR041093">
    <property type="entry name" value="Dis3l2-like_C"/>
</dbReference>
<feature type="compositionally biased region" description="Basic and acidic residues" evidence="9">
    <location>
        <begin position="83"/>
        <end position="99"/>
    </location>
</feature>
<feature type="region of interest" description="Disordered" evidence="9">
    <location>
        <begin position="143"/>
        <end position="184"/>
    </location>
</feature>
<evidence type="ECO:0000256" key="5">
    <source>
        <dbReference type="ARBA" id="ARBA00022839"/>
    </source>
</evidence>
<dbReference type="InterPro" id="IPR033771">
    <property type="entry name" value="Rrp44_CSD1"/>
</dbReference>
<feature type="compositionally biased region" description="Basic residues" evidence="9">
    <location>
        <begin position="653"/>
        <end position="664"/>
    </location>
</feature>
<dbReference type="InterPro" id="IPR022966">
    <property type="entry name" value="RNase_II/R_CS"/>
</dbReference>
<feature type="region of interest" description="Disordered" evidence="9">
    <location>
        <begin position="646"/>
        <end position="674"/>
    </location>
</feature>
<feature type="compositionally biased region" description="Basic residues" evidence="9">
    <location>
        <begin position="348"/>
        <end position="361"/>
    </location>
</feature>
<comment type="caution">
    <text evidence="11">The sequence shown here is derived from an EMBL/GenBank/DDBJ whole genome shotgun (WGS) entry which is preliminary data.</text>
</comment>
<feature type="site" description="Important for catalytic activity" evidence="8">
    <location>
        <position position="857"/>
    </location>
</feature>
<comment type="function">
    <text evidence="8">3'-5'-exoribonuclease that specifically recognizes RNAs polyuridylated at their 3' end and mediates their degradation. Component of an exosome-independent RNA degradation pathway that mediates degradation of cytoplasmic mRNAs that have been deadenylated and subsequently uridylated at their 3'.</text>
</comment>
<dbReference type="InterPro" id="IPR041505">
    <property type="entry name" value="Dis3_CSD2"/>
</dbReference>
<dbReference type="PANTHER" id="PTHR23355:SF9">
    <property type="entry name" value="DIS3-LIKE EXONUCLEASE 2"/>
    <property type="match status" value="1"/>
</dbReference>
<dbReference type="Pfam" id="PF00773">
    <property type="entry name" value="RNB"/>
    <property type="match status" value="1"/>
</dbReference>
<evidence type="ECO:0000256" key="4">
    <source>
        <dbReference type="ARBA" id="ARBA00022801"/>
    </source>
</evidence>
<dbReference type="Gene3D" id="2.40.50.140">
    <property type="entry name" value="Nucleic acid-binding proteins"/>
    <property type="match status" value="1"/>
</dbReference>
<dbReference type="SMART" id="SM00955">
    <property type="entry name" value="RNB"/>
    <property type="match status" value="1"/>
</dbReference>
<feature type="compositionally biased region" description="Polar residues" evidence="9">
    <location>
        <begin position="368"/>
        <end position="377"/>
    </location>
</feature>
<keyword evidence="2 8" id="KW-0540">Nuclease</keyword>
<keyword evidence="3 8" id="KW-0479">Metal-binding</keyword>
<dbReference type="FunFam" id="2.40.50.700:FF:000003">
    <property type="entry name" value="DIS3-like exonuclease 2"/>
    <property type="match status" value="1"/>
</dbReference>
<feature type="compositionally biased region" description="Basic residues" evidence="9">
    <location>
        <begin position="73"/>
        <end position="82"/>
    </location>
</feature>
<dbReference type="InterPro" id="IPR028591">
    <property type="entry name" value="DIS3L2"/>
</dbReference>
<dbReference type="PANTHER" id="PTHR23355">
    <property type="entry name" value="RIBONUCLEASE"/>
    <property type="match status" value="1"/>
</dbReference>
<dbReference type="GO" id="GO:1990074">
    <property type="term" value="P:polyuridylation-dependent mRNA catabolic process"/>
    <property type="evidence" value="ECO:0007669"/>
    <property type="project" value="UniProtKB-UniRule"/>
</dbReference>
<dbReference type="InterPro" id="IPR012340">
    <property type="entry name" value="NA-bd_OB-fold"/>
</dbReference>
<sequence>MEDTITNESSKATMANAPNRTFKIQSTGVENLVTELETLNSKGAVKKKSSSHIKAKHEPNPTLENSPCERSSKNKNKKYPKNKSKDFISSETSKYKDSGKFANSSSSDAYSDISSKLNSFGNMRSTKQSKSSVPNHYVELHDVSNIAEASTPKNSDRKNSRYRSKTPDFKTTPTKPRQQINKANSSKRGLKFEPYIPLFQVQQGLKRGEFIEGALRINPRNYEDAYVSSPDGKMDIYIGGMQDRNRALAGDIVVVQINPKQEWKVLCDAIKDYEEKSGEIIADTVCMPIPSPPCKVHTPDKLLKSSRPQSSNSWGSNFEEHGPDTLKILGIDKLAKQLGVFSIDQKKSPKQKSKPKSKLCKPSKENEGQSGASYSQESSEDCLDKMSPNLEHTSHEQTNFKQASNLNPLTSENYNDLSSLTTECTDAMYPACDMNKIGMFNLEVEKDSNTSKAWEGEESSLSIIISPEELLNIDGNSLLQHNVIYDNEGSDSEFNGIIVPPGDLSGDEFTDSASVGSTQSQHLEQILEDSAFLACQQDADNNNVVLSNNVTDVLIDQFNNIDLQGLASKSSVTSTERYLERDCRVQHVNSFPSLQPVEINSESVVCSVISEVQLSKIGSSSDENVDADPLIIGHFNDLSKNINEQVTTTENKKKSKHRRRKKKQDKKEVVKSNANEKSIGVGNLTVDEIMKHPKWSNFIQRTGKIVHILERKHSRIAAGHLKIFPDKNTNWALFSPNDSRVPRIMVPMSDCPENFYHRSQDYANVLFLAEIVDWNETSTFAAGKLLKCLGNTGDVEVETEGILLENSVEFGEFPNEVLDCLPQEKEWHVPLQEIKTRKDFRNQCIFTIDPATARDMDDAVSCTFLQNGNFEVGVHIADVTYFVEEGSELDLFAKDRSTSVYLVQKVVPMLPRLLCDNLCSLNPGQDRLTFSIVWEMTPQGDICKQWIGRSIIKSCSKLSYEHAQSMLENPGLEHWNVSEFPEVYGGFTINDIAISVYHLHCLALQLRERRFNNGALRLDQVKLQFTLDAESGLPSGFNVFVHKDSNKLIEEFMLLANMCVARHIYETFPTLSLLRRHPPPQPKMLTDIVSMCETMGVILDPSSSSTLQSSIAQYKGDDYLSKARTELLMNLISKPMNCALYFCTGVLEEPSMFCHYALNVPLYTHFTSPIRRYPDIIVHRLLGASLKYNALPNLRSEEIEKCAVHCNDKKYNAKKVSDQSAEIFLAAFIRKMGSVHAKAMVLGVMDHSFDCLVLDMGVIKRVYCDKLPLLKKQFKRSQGVNQLNIFWKDPSLQGGLEQVIVIFALVDVILTSDKESLQIRVTLKKPEL</sequence>
<feature type="domain" description="RNB" evidence="10">
    <location>
        <begin position="837"/>
        <end position="1188"/>
    </location>
</feature>
<dbReference type="GO" id="GO:0010587">
    <property type="term" value="P:miRNA catabolic process"/>
    <property type="evidence" value="ECO:0007669"/>
    <property type="project" value="TreeGrafter"/>
</dbReference>
<dbReference type="HAMAP" id="MF_03045">
    <property type="entry name" value="DIS3L2"/>
    <property type="match status" value="1"/>
</dbReference>
<proteinExistence type="inferred from homology"/>
<evidence type="ECO:0000256" key="9">
    <source>
        <dbReference type="SAM" id="MobiDB-lite"/>
    </source>
</evidence>
<protein>
    <recommendedName>
        <fullName evidence="8">DIS3-like exonuclease 2</fullName>
        <ecNumber evidence="8">3.1.13.-</ecNumber>
    </recommendedName>
</protein>
<feature type="region of interest" description="Disordered" evidence="9">
    <location>
        <begin position="342"/>
        <end position="408"/>
    </location>
</feature>
<keyword evidence="4 8" id="KW-0378">Hydrolase</keyword>
<reference evidence="11 12" key="1">
    <citation type="submission" date="2021-06" db="EMBL/GenBank/DDBJ databases">
        <title>Caerostris darwini draft genome.</title>
        <authorList>
            <person name="Kono N."/>
            <person name="Arakawa K."/>
        </authorList>
    </citation>
    <scope>NUCLEOTIDE SEQUENCE [LARGE SCALE GENOMIC DNA]</scope>
</reference>
<dbReference type="Pfam" id="PF17216">
    <property type="entry name" value="Rrp44_CSD1"/>
    <property type="match status" value="1"/>
</dbReference>
<dbReference type="InterPro" id="IPR050180">
    <property type="entry name" value="RNR_Ribonuclease"/>
</dbReference>
<keyword evidence="7 8" id="KW-0694">RNA-binding</keyword>
<dbReference type="GO" id="GO:0046872">
    <property type="term" value="F:metal ion binding"/>
    <property type="evidence" value="ECO:0007669"/>
    <property type="project" value="UniProtKB-KW"/>
</dbReference>
<accession>A0AAV4UEW2</accession>